<keyword evidence="12" id="KW-0406">Ion transport</keyword>
<evidence type="ECO:0000256" key="4">
    <source>
        <dbReference type="ARBA" id="ARBA00022448"/>
    </source>
</evidence>
<evidence type="ECO:0000256" key="2">
    <source>
        <dbReference type="ARBA" id="ARBA00004544"/>
    </source>
</evidence>
<keyword evidence="4" id="KW-0813">Transport</keyword>
<comment type="function">
    <text evidence="15">Plays an important role in the regulation of dynamic actin-based, cytoskeletal activities. Agonist-dependent changes in LASP1 phosphorylation may also serve to regulate actin-associated ion transport activities, not only in the parietal cell but also in certain other F-actin-rich secretory epithelial cell types.</text>
</comment>
<evidence type="ECO:0000256" key="6">
    <source>
        <dbReference type="ARBA" id="ARBA00022553"/>
    </source>
</evidence>
<evidence type="ECO:0000256" key="14">
    <source>
        <dbReference type="ARBA" id="ARBA00023212"/>
    </source>
</evidence>
<dbReference type="GO" id="GO:0005856">
    <property type="term" value="C:cytoskeleton"/>
    <property type="evidence" value="ECO:0007669"/>
    <property type="project" value="UniProtKB-SubCell"/>
</dbReference>
<dbReference type="Pfam" id="PF00412">
    <property type="entry name" value="LIM"/>
    <property type="match status" value="1"/>
</dbReference>
<keyword evidence="11 16" id="KW-0440">LIM domain</keyword>
<evidence type="ECO:0000256" key="16">
    <source>
        <dbReference type="PROSITE-ProRule" id="PRU00125"/>
    </source>
</evidence>
<protein>
    <recommendedName>
        <fullName evidence="3">LIM and SH3 domain protein 1</fullName>
    </recommendedName>
</protein>
<gene>
    <name evidence="18" type="ORF">U0070_020343</name>
</gene>
<dbReference type="Proteomes" id="UP001488838">
    <property type="component" value="Unassembled WGS sequence"/>
</dbReference>
<accession>A0AAW0HEL1</accession>
<dbReference type="GO" id="GO:0006811">
    <property type="term" value="P:monoatomic ion transport"/>
    <property type="evidence" value="ECO:0007669"/>
    <property type="project" value="UniProtKB-KW"/>
</dbReference>
<dbReference type="GO" id="GO:0051015">
    <property type="term" value="F:actin filament binding"/>
    <property type="evidence" value="ECO:0007669"/>
    <property type="project" value="TreeGrafter"/>
</dbReference>
<comment type="caution">
    <text evidence="18">The sequence shown here is derived from an EMBL/GenBank/DDBJ whole genome shotgun (WGS) entry which is preliminary data.</text>
</comment>
<evidence type="ECO:0000256" key="5">
    <source>
        <dbReference type="ARBA" id="ARBA00022490"/>
    </source>
</evidence>
<keyword evidence="5" id="KW-0963">Cytoplasm</keyword>
<dbReference type="SUPFAM" id="SSF57716">
    <property type="entry name" value="Glucocorticoid receptor-like (DNA-binding domain)"/>
    <property type="match status" value="1"/>
</dbReference>
<evidence type="ECO:0000313" key="19">
    <source>
        <dbReference type="Proteomes" id="UP001488838"/>
    </source>
</evidence>
<proteinExistence type="predicted"/>
<dbReference type="SMART" id="SM00132">
    <property type="entry name" value="LIM"/>
    <property type="match status" value="1"/>
</dbReference>
<keyword evidence="19" id="KW-1185">Reference proteome</keyword>
<comment type="subcellular location">
    <subcellularLocation>
        <location evidence="2">Cytoplasm</location>
        <location evidence="2">Cell cortex</location>
    </subcellularLocation>
    <subcellularLocation>
        <location evidence="1">Cytoplasm</location>
        <location evidence="1">Cytoskeleton</location>
    </subcellularLocation>
</comment>
<dbReference type="InterPro" id="IPR051759">
    <property type="entry name" value="LIM-SH3_domain_protein"/>
</dbReference>
<keyword evidence="7 16" id="KW-0479">Metal-binding</keyword>
<dbReference type="GO" id="GO:0005925">
    <property type="term" value="C:focal adhesion"/>
    <property type="evidence" value="ECO:0007669"/>
    <property type="project" value="TreeGrafter"/>
</dbReference>
<dbReference type="PANTHER" id="PTHR46218:SF2">
    <property type="entry name" value="LIM AND SH3 DOMAIN PROTEIN 1"/>
    <property type="match status" value="1"/>
</dbReference>
<feature type="domain" description="LIM zinc-binding" evidence="17">
    <location>
        <begin position="3"/>
        <end position="63"/>
    </location>
</feature>
<dbReference type="EMBL" id="JBBHLL010000518">
    <property type="protein sequence ID" value="KAK7801138.1"/>
    <property type="molecule type" value="Genomic_DNA"/>
</dbReference>
<reference evidence="18 19" key="1">
    <citation type="journal article" date="2023" name="bioRxiv">
        <title>Conserved and derived expression patterns and positive selection on dental genes reveal complex evolutionary context of ever-growing rodent molars.</title>
        <authorList>
            <person name="Calamari Z.T."/>
            <person name="Song A."/>
            <person name="Cohen E."/>
            <person name="Akter M."/>
            <person name="Roy R.D."/>
            <person name="Hallikas O."/>
            <person name="Christensen M.M."/>
            <person name="Li P."/>
            <person name="Marangoni P."/>
            <person name="Jernvall J."/>
            <person name="Klein O.D."/>
        </authorList>
    </citation>
    <scope>NUCLEOTIDE SEQUENCE [LARGE SCALE GENOMIC DNA]</scope>
    <source>
        <strain evidence="18">V071</strain>
    </source>
</reference>
<evidence type="ECO:0000256" key="13">
    <source>
        <dbReference type="ARBA" id="ARBA00023203"/>
    </source>
</evidence>
<keyword evidence="9 16" id="KW-0862">Zinc</keyword>
<evidence type="ECO:0000256" key="11">
    <source>
        <dbReference type="ARBA" id="ARBA00023038"/>
    </source>
</evidence>
<evidence type="ECO:0000256" key="3">
    <source>
        <dbReference type="ARBA" id="ARBA00020662"/>
    </source>
</evidence>
<organism evidence="18 19">
    <name type="scientific">Myodes glareolus</name>
    <name type="common">Bank vole</name>
    <name type="synonym">Clethrionomys glareolus</name>
    <dbReference type="NCBI Taxonomy" id="447135"/>
    <lineage>
        <taxon>Eukaryota</taxon>
        <taxon>Metazoa</taxon>
        <taxon>Chordata</taxon>
        <taxon>Craniata</taxon>
        <taxon>Vertebrata</taxon>
        <taxon>Euteleostomi</taxon>
        <taxon>Mammalia</taxon>
        <taxon>Eutheria</taxon>
        <taxon>Euarchontoglires</taxon>
        <taxon>Glires</taxon>
        <taxon>Rodentia</taxon>
        <taxon>Myomorpha</taxon>
        <taxon>Muroidea</taxon>
        <taxon>Cricetidae</taxon>
        <taxon>Arvicolinae</taxon>
        <taxon>Myodes</taxon>
    </lineage>
</organism>
<evidence type="ECO:0000256" key="10">
    <source>
        <dbReference type="ARBA" id="ARBA00022990"/>
    </source>
</evidence>
<dbReference type="Gene3D" id="2.10.110.10">
    <property type="entry name" value="Cysteine Rich Protein"/>
    <property type="match status" value="1"/>
</dbReference>
<evidence type="ECO:0000313" key="18">
    <source>
        <dbReference type="EMBL" id="KAK7801138.1"/>
    </source>
</evidence>
<dbReference type="GO" id="GO:0046872">
    <property type="term" value="F:metal ion binding"/>
    <property type="evidence" value="ECO:0007669"/>
    <property type="project" value="UniProtKB-KW"/>
</dbReference>
<evidence type="ECO:0000256" key="12">
    <source>
        <dbReference type="ARBA" id="ARBA00023065"/>
    </source>
</evidence>
<dbReference type="PROSITE" id="PS50023">
    <property type="entry name" value="LIM_DOMAIN_2"/>
    <property type="match status" value="1"/>
</dbReference>
<keyword evidence="8" id="KW-0677">Repeat</keyword>
<keyword evidence="6" id="KW-0597">Phosphoprotein</keyword>
<keyword evidence="14" id="KW-0206">Cytoskeleton</keyword>
<evidence type="ECO:0000256" key="1">
    <source>
        <dbReference type="ARBA" id="ARBA00004245"/>
    </source>
</evidence>
<evidence type="ECO:0000256" key="15">
    <source>
        <dbReference type="ARBA" id="ARBA00025477"/>
    </source>
</evidence>
<dbReference type="GO" id="GO:0005938">
    <property type="term" value="C:cell cortex"/>
    <property type="evidence" value="ECO:0007669"/>
    <property type="project" value="UniProtKB-SubCell"/>
</dbReference>
<dbReference type="FunFam" id="2.10.110.10:FF:000110">
    <property type="entry name" value="Nebulin related anchoring protein"/>
    <property type="match status" value="1"/>
</dbReference>
<keyword evidence="13" id="KW-0009">Actin-binding</keyword>
<dbReference type="InterPro" id="IPR001781">
    <property type="entry name" value="Znf_LIM"/>
</dbReference>
<dbReference type="AlphaFoldDB" id="A0AAW0HEL1"/>
<keyword evidence="10" id="KW-0007">Acetylation</keyword>
<name>A0AAW0HEL1_MYOGA</name>
<sequence length="74" mass="8679">MNPIYARCGKIMYPTEKMNCLDKFWHKSCSHCKICQMTLNIKNYKGYEKKPYCNDTIVNVQQTGMLSANYMEAI</sequence>
<evidence type="ECO:0000256" key="8">
    <source>
        <dbReference type="ARBA" id="ARBA00022737"/>
    </source>
</evidence>
<dbReference type="PANTHER" id="PTHR46218">
    <property type="entry name" value="LASP"/>
    <property type="match status" value="1"/>
</dbReference>
<evidence type="ECO:0000256" key="7">
    <source>
        <dbReference type="ARBA" id="ARBA00022723"/>
    </source>
</evidence>
<evidence type="ECO:0000259" key="17">
    <source>
        <dbReference type="PROSITE" id="PS50023"/>
    </source>
</evidence>
<evidence type="ECO:0000256" key="9">
    <source>
        <dbReference type="ARBA" id="ARBA00022833"/>
    </source>
</evidence>